<name>A0A0K1QEA9_9BACT</name>
<dbReference type="EMBL" id="CP012333">
    <property type="protein sequence ID" value="AKV04106.1"/>
    <property type="molecule type" value="Genomic_DNA"/>
</dbReference>
<dbReference type="Proteomes" id="UP000064967">
    <property type="component" value="Chromosome"/>
</dbReference>
<protein>
    <submittedName>
        <fullName evidence="1">Uncharacterized protein</fullName>
    </submittedName>
</protein>
<dbReference type="KEGG" id="llu:AKJ09_10769"/>
<accession>A0A0K1QEA9</accession>
<gene>
    <name evidence="1" type="ORF">AKJ09_10769</name>
</gene>
<evidence type="ECO:0000313" key="1">
    <source>
        <dbReference type="EMBL" id="AKV04106.1"/>
    </source>
</evidence>
<reference evidence="1 2" key="1">
    <citation type="submission" date="2015-08" db="EMBL/GenBank/DDBJ databases">
        <authorList>
            <person name="Babu N.S."/>
            <person name="Beckwith C.J."/>
            <person name="Beseler K.G."/>
            <person name="Brison A."/>
            <person name="Carone J.V."/>
            <person name="Caskin T.P."/>
            <person name="Diamond M."/>
            <person name="Durham M.E."/>
            <person name="Foxe J.M."/>
            <person name="Go M."/>
            <person name="Henderson B.A."/>
            <person name="Jones I.B."/>
            <person name="McGettigan J.A."/>
            <person name="Micheletti S.J."/>
            <person name="Nasrallah M.E."/>
            <person name="Ortiz D."/>
            <person name="Piller C.R."/>
            <person name="Privatt S.R."/>
            <person name="Schneider S.L."/>
            <person name="Sharp S."/>
            <person name="Smith T.C."/>
            <person name="Stanton J.D."/>
            <person name="Ullery H.E."/>
            <person name="Wilson R.J."/>
            <person name="Serrano M.G."/>
            <person name="Buck G."/>
            <person name="Lee V."/>
            <person name="Wang Y."/>
            <person name="Carvalho R."/>
            <person name="Voegtly L."/>
            <person name="Shi R."/>
            <person name="Duckworth R."/>
            <person name="Johnson A."/>
            <person name="Loviza R."/>
            <person name="Walstead R."/>
            <person name="Shah Z."/>
            <person name="Kiflezghi M."/>
            <person name="Wade K."/>
            <person name="Ball S.L."/>
            <person name="Bradley K.W."/>
            <person name="Asai D.J."/>
            <person name="Bowman C.A."/>
            <person name="Russell D.A."/>
            <person name="Pope W.H."/>
            <person name="Jacobs-Sera D."/>
            <person name="Hendrix R.W."/>
            <person name="Hatfull G.F."/>
        </authorList>
    </citation>
    <scope>NUCLEOTIDE SEQUENCE [LARGE SCALE GENOMIC DNA]</scope>
    <source>
        <strain evidence="1 2">DSM 27648</strain>
    </source>
</reference>
<proteinExistence type="predicted"/>
<keyword evidence="2" id="KW-1185">Reference proteome</keyword>
<dbReference type="AlphaFoldDB" id="A0A0K1QEA9"/>
<organism evidence="1 2">
    <name type="scientific">Labilithrix luteola</name>
    <dbReference type="NCBI Taxonomy" id="1391654"/>
    <lineage>
        <taxon>Bacteria</taxon>
        <taxon>Pseudomonadati</taxon>
        <taxon>Myxococcota</taxon>
        <taxon>Polyangia</taxon>
        <taxon>Polyangiales</taxon>
        <taxon>Labilitrichaceae</taxon>
        <taxon>Labilithrix</taxon>
    </lineage>
</organism>
<sequence>MDPLPPGFSTRVVGRQAKCDRRLDGRLCRVGVAGPLRVAGPIDRLFAEPLDHFGR</sequence>
<evidence type="ECO:0000313" key="2">
    <source>
        <dbReference type="Proteomes" id="UP000064967"/>
    </source>
</evidence>